<dbReference type="NCBIfam" id="NF033859">
    <property type="entry name" value="SMEK_N"/>
    <property type="match status" value="1"/>
</dbReference>
<name>A0A450WGG0_9GAMM</name>
<dbReference type="AlphaFoldDB" id="A0A450WGG0"/>
<proteinExistence type="predicted"/>
<protein>
    <recommendedName>
        <fullName evidence="4">SMEK domain-containing protein</fullName>
    </recommendedName>
</protein>
<evidence type="ECO:0000259" key="2">
    <source>
        <dbReference type="Pfam" id="PF21941"/>
    </source>
</evidence>
<dbReference type="Pfam" id="PF20275">
    <property type="entry name" value="CTD10"/>
    <property type="match status" value="1"/>
</dbReference>
<reference evidence="3" key="1">
    <citation type="submission" date="2019-02" db="EMBL/GenBank/DDBJ databases">
        <authorList>
            <person name="Gruber-Vodicka R. H."/>
            <person name="Seah K. B. B."/>
        </authorList>
    </citation>
    <scope>NUCLEOTIDE SEQUENCE</scope>
    <source>
        <strain evidence="3">BECK_S313</strain>
    </source>
</reference>
<feature type="domain" description="ABC-three component systems C-terminal" evidence="1">
    <location>
        <begin position="179"/>
        <end position="315"/>
    </location>
</feature>
<evidence type="ECO:0000313" key="3">
    <source>
        <dbReference type="EMBL" id="VFK16095.1"/>
    </source>
</evidence>
<dbReference type="Pfam" id="PF21941">
    <property type="entry name" value="SMEK_N"/>
    <property type="match status" value="1"/>
</dbReference>
<accession>A0A450WGG0</accession>
<evidence type="ECO:0008006" key="4">
    <source>
        <dbReference type="Google" id="ProtNLM"/>
    </source>
</evidence>
<evidence type="ECO:0000259" key="1">
    <source>
        <dbReference type="Pfam" id="PF20275"/>
    </source>
</evidence>
<feature type="domain" description="SMEK" evidence="2">
    <location>
        <begin position="11"/>
        <end position="149"/>
    </location>
</feature>
<organism evidence="3">
    <name type="scientific">Candidatus Kentrum sp. LPFa</name>
    <dbReference type="NCBI Taxonomy" id="2126335"/>
    <lineage>
        <taxon>Bacteria</taxon>
        <taxon>Pseudomonadati</taxon>
        <taxon>Pseudomonadota</taxon>
        <taxon>Gammaproteobacteria</taxon>
        <taxon>Candidatus Kentrum</taxon>
    </lineage>
</organism>
<dbReference type="InterPro" id="IPR047740">
    <property type="entry name" value="SMEK_dom"/>
</dbReference>
<gene>
    <name evidence="3" type="ORF">BECKLPF1236B_GA0070989_10893</name>
</gene>
<dbReference type="EMBL" id="CAADFK010000089">
    <property type="protein sequence ID" value="VFK16095.1"/>
    <property type="molecule type" value="Genomic_DNA"/>
</dbReference>
<sequence length="326" mass="37626">MMNRQGYFNFIEEKLSLLATRIEMRGGLNILDQNLHSENFYRDFLNLLFSWKLRNLNAEQRNAPGIDLVDTTNSIIVQVSATATRQKIESALAKVPPKYKNYAFKFVSISKDATDLRKNLRNKKPSNPHGLRFLPDNDIFDIQSLLEVIFGLDIDRLKDIHEFIKKELKNDPDPKKIASNLETIIDTLSKEDWNRSATGFETVPYDIETKISYNQLHEAKSIIDDYKIHYHRIDNIYSEFDKQGVNKSLSVLGRIRRYYVALGTGVSPDQRFLAIIDTVTREIRQSANYTPIPEEELELCVQILVVDAFIRCKIFQNPAGYVDADS</sequence>
<dbReference type="InterPro" id="IPR046919">
    <property type="entry name" value="ABC-3C_CTD10"/>
</dbReference>